<dbReference type="Gene3D" id="1.10.238.150">
    <property type="entry name" value="Formin, FH3 diaphanous domain"/>
    <property type="match status" value="1"/>
</dbReference>
<dbReference type="SUPFAM" id="SSF48371">
    <property type="entry name" value="ARM repeat"/>
    <property type="match status" value="1"/>
</dbReference>
<feature type="compositionally biased region" description="Basic and acidic residues" evidence="4">
    <location>
        <begin position="31"/>
        <end position="40"/>
    </location>
</feature>
<evidence type="ECO:0000259" key="5">
    <source>
        <dbReference type="PROSITE" id="PS51232"/>
    </source>
</evidence>
<dbReference type="InterPro" id="IPR014768">
    <property type="entry name" value="GBD/FH3_dom"/>
</dbReference>
<dbReference type="InterPro" id="IPR011989">
    <property type="entry name" value="ARM-like"/>
</dbReference>
<dbReference type="SUPFAM" id="SSF101447">
    <property type="entry name" value="Formin homology 2 domain (FH2 domain)"/>
    <property type="match status" value="1"/>
</dbReference>
<evidence type="ECO:0000313" key="8">
    <source>
        <dbReference type="Proteomes" id="UP000265100"/>
    </source>
</evidence>
<feature type="compositionally biased region" description="Polar residues" evidence="4">
    <location>
        <begin position="535"/>
        <end position="544"/>
    </location>
</feature>
<feature type="compositionally biased region" description="Polar residues" evidence="4">
    <location>
        <begin position="57"/>
        <end position="67"/>
    </location>
</feature>
<comment type="similarity">
    <text evidence="1">Belongs to the formin homology family. Diaphanous subfamily.</text>
</comment>
<feature type="compositionally biased region" description="Basic and acidic residues" evidence="4">
    <location>
        <begin position="892"/>
        <end position="909"/>
    </location>
</feature>
<dbReference type="GeneTree" id="ENSGT00940000157767"/>
<dbReference type="GO" id="GO:0003779">
    <property type="term" value="F:actin binding"/>
    <property type="evidence" value="ECO:0007669"/>
    <property type="project" value="InterPro"/>
</dbReference>
<reference evidence="7" key="3">
    <citation type="submission" date="2025-09" db="UniProtKB">
        <authorList>
            <consortium name="Ensembl"/>
        </authorList>
    </citation>
    <scope>IDENTIFICATION</scope>
</reference>
<sequence>MESYSQRFESTTGRDSKSQKKKGSTSSYTDDGDRKPKFLDRFASIRIPGSKKERPPLTQSKHNANDWSSSSSSTSHHFEELSSKINSEKEILALFEKMMEDMNLNEDKKTPLREKDLNTKKEMVIQYISTASKTISSSFLFILQGNLRSSHQISPQEFLSELKSGVMDERLFSCLDSLRVSLTSNPVSWVQNFGHEGLGLLLDILERLLFKKHQEKIDKKNQHKVIQCLKAFMNNKYGLDRILGEEKSLALLARAIDPNQSAMMTDVVKLLSAICIVGEENILEKVLEAITTAGEWRGIERFSPIVQGLRDRSVQLQVACMQLINALVTSPDELDFRLHIRNEFMRCGLKEILPQLLVIRNEALDIQLKVFEEHKEEDMMEFSHRLEDIKSELEYPCLYYKKDSSAEPYFLSILQHLVLIRNDHLIRPQYFKIIEECVSQIVLHRSGTDPDFSYRKRLDVDFSHLLEVCVDKSRIDEYEQQASELAQKFDEEFLSRQEAQAQLVKCEEKIAELQAELQAFRSQFGAVPVGPANAGQASSSSTIPSGVPIPAPASLGPVPPPPPPPPPLPGCPAPPPPPGMPPPFGAPPPPPLGFGGGLGSPTHHTLPYGLRPKKEFKPETSMKRLNWSKIRPQEMSEGCFWVRVDEDQYAKPDLLNRVALTFGSQRTEEEDTEDKKSIKKRIKELKVLDPKIAQNLSIFLGSFRIPYQEIRRMIVEVDEEQLSEPMIQNLVKHLPEQEQLNALATYKNEYSNLSEPEQFGVVMSSVKRLRPRLSHILFRLQFEEHVNNLRPDILAVNAACDEVRKSRSFGRLLELVLLLGNYMNAGSRNAQSYGFDLSSLCKLKDTKSADQKTTLLHFLAQVCEDEFPDVVKFLDDLEHVDRASRGNILKHQDAKTSQLEKKNKNDILTHTDSSPSHRYLSK</sequence>
<dbReference type="Pfam" id="PF06367">
    <property type="entry name" value="Drf_FH3"/>
    <property type="match status" value="1"/>
</dbReference>
<feature type="domain" description="GBD/FH3" evidence="5">
    <location>
        <begin position="83"/>
        <end position="449"/>
    </location>
</feature>
<dbReference type="InterPro" id="IPR044933">
    <property type="entry name" value="DIA_GBD_sf"/>
</dbReference>
<evidence type="ECO:0008006" key="9">
    <source>
        <dbReference type="Google" id="ProtNLM"/>
    </source>
</evidence>
<dbReference type="InterPro" id="IPR042201">
    <property type="entry name" value="FH2_Formin_sf"/>
</dbReference>
<dbReference type="Gene3D" id="6.10.30.30">
    <property type="match status" value="1"/>
</dbReference>
<dbReference type="GO" id="GO:0030041">
    <property type="term" value="P:actin filament polymerization"/>
    <property type="evidence" value="ECO:0007669"/>
    <property type="project" value="TreeGrafter"/>
</dbReference>
<dbReference type="Pfam" id="PF02181">
    <property type="entry name" value="FH2"/>
    <property type="match status" value="1"/>
</dbReference>
<dbReference type="Proteomes" id="UP000265100">
    <property type="component" value="Chromosome 1"/>
</dbReference>
<dbReference type="Gene3D" id="1.10.20.40">
    <property type="entry name" value="Formin, diaphanous GTPase-binding domain"/>
    <property type="match status" value="1"/>
</dbReference>
<dbReference type="Gene3D" id="1.20.58.2220">
    <property type="entry name" value="Formin, FH2 domain"/>
    <property type="match status" value="1"/>
</dbReference>
<feature type="region of interest" description="Disordered" evidence="4">
    <location>
        <begin position="892"/>
        <end position="922"/>
    </location>
</feature>
<evidence type="ECO:0000259" key="6">
    <source>
        <dbReference type="PROSITE" id="PS51444"/>
    </source>
</evidence>
<organism evidence="7 8">
    <name type="scientific">Astatotilapia calliptera</name>
    <name type="common">Eastern happy</name>
    <name type="synonym">Chromis callipterus</name>
    <dbReference type="NCBI Taxonomy" id="8154"/>
    <lineage>
        <taxon>Eukaryota</taxon>
        <taxon>Metazoa</taxon>
        <taxon>Chordata</taxon>
        <taxon>Craniata</taxon>
        <taxon>Vertebrata</taxon>
        <taxon>Euteleostomi</taxon>
        <taxon>Actinopterygii</taxon>
        <taxon>Neopterygii</taxon>
        <taxon>Teleostei</taxon>
        <taxon>Neoteleostei</taxon>
        <taxon>Acanthomorphata</taxon>
        <taxon>Ovalentaria</taxon>
        <taxon>Cichlomorphae</taxon>
        <taxon>Cichliformes</taxon>
        <taxon>Cichlidae</taxon>
        <taxon>African cichlids</taxon>
        <taxon>Pseudocrenilabrinae</taxon>
        <taxon>Haplochromini</taxon>
        <taxon>Astatotilapia</taxon>
    </lineage>
</organism>
<dbReference type="GO" id="GO:0005884">
    <property type="term" value="C:actin filament"/>
    <property type="evidence" value="ECO:0007669"/>
    <property type="project" value="TreeGrafter"/>
</dbReference>
<feature type="domain" description="FH2" evidence="6">
    <location>
        <begin position="612"/>
        <end position="922"/>
    </location>
</feature>
<feature type="region of interest" description="Disordered" evidence="4">
    <location>
        <begin position="530"/>
        <end position="590"/>
    </location>
</feature>
<dbReference type="AlphaFoldDB" id="A0A3P8R1C3"/>
<feature type="region of interest" description="Disordered" evidence="4">
    <location>
        <begin position="1"/>
        <end position="82"/>
    </location>
</feature>
<dbReference type="InterPro" id="IPR015425">
    <property type="entry name" value="FH2_Formin"/>
</dbReference>
<dbReference type="InterPro" id="IPR016024">
    <property type="entry name" value="ARM-type_fold"/>
</dbReference>
<keyword evidence="2 3" id="KW-0175">Coiled coil</keyword>
<dbReference type="Ensembl" id="ENSACLT00000035717.2">
    <property type="protein sequence ID" value="ENSACLP00000034892.2"/>
    <property type="gene ID" value="ENSACLG00000023006.2"/>
</dbReference>
<dbReference type="Bgee" id="ENSACLG00000023006">
    <property type="expression patterns" value="Expressed in ovary and 2 other cell types or tissues"/>
</dbReference>
<evidence type="ECO:0000256" key="1">
    <source>
        <dbReference type="ARBA" id="ARBA00008214"/>
    </source>
</evidence>
<feature type="compositionally biased region" description="Pro residues" evidence="4">
    <location>
        <begin position="547"/>
        <end position="590"/>
    </location>
</feature>
<dbReference type="PANTHER" id="PTHR45691">
    <property type="entry name" value="PROTEIN DIAPHANOUS"/>
    <property type="match status" value="1"/>
</dbReference>
<reference evidence="7" key="2">
    <citation type="submission" date="2025-08" db="UniProtKB">
        <authorList>
            <consortium name="Ensembl"/>
        </authorList>
    </citation>
    <scope>IDENTIFICATION</scope>
</reference>
<dbReference type="GO" id="GO:0031267">
    <property type="term" value="F:small GTPase binding"/>
    <property type="evidence" value="ECO:0007669"/>
    <property type="project" value="InterPro"/>
</dbReference>
<evidence type="ECO:0000256" key="3">
    <source>
        <dbReference type="SAM" id="Coils"/>
    </source>
</evidence>
<dbReference type="Pfam" id="PF06371">
    <property type="entry name" value="Drf_GBD"/>
    <property type="match status" value="1"/>
</dbReference>
<evidence type="ECO:0000256" key="2">
    <source>
        <dbReference type="ARBA" id="ARBA00023054"/>
    </source>
</evidence>
<dbReference type="FunFam" id="1.20.58.630:FF:000001">
    <property type="entry name" value="Diaphanous related formin 1"/>
    <property type="match status" value="1"/>
</dbReference>
<dbReference type="InterPro" id="IPR010472">
    <property type="entry name" value="FH3_dom"/>
</dbReference>
<accession>A0A3P8R1C3</accession>
<keyword evidence="8" id="KW-1185">Reference proteome</keyword>
<dbReference type="SMART" id="SM01139">
    <property type="entry name" value="Drf_FH3"/>
    <property type="match status" value="1"/>
</dbReference>
<proteinExistence type="inferred from homology"/>
<protein>
    <recommendedName>
        <fullName evidence="9">Diaphanous-related formin 3</fullName>
    </recommendedName>
</protein>
<dbReference type="InterPro" id="IPR051412">
    <property type="entry name" value="Formin_Homology_Diaphanous_sf"/>
</dbReference>
<dbReference type="SMART" id="SM00498">
    <property type="entry name" value="FH2"/>
    <property type="match status" value="1"/>
</dbReference>
<dbReference type="PROSITE" id="PS51444">
    <property type="entry name" value="FH2"/>
    <property type="match status" value="1"/>
</dbReference>
<name>A0A3P8R1C3_ASTCA</name>
<dbReference type="SMART" id="SM01140">
    <property type="entry name" value="Drf_GBD"/>
    <property type="match status" value="1"/>
</dbReference>
<dbReference type="Gene3D" id="1.25.10.10">
    <property type="entry name" value="Leucine-rich Repeat Variant"/>
    <property type="match status" value="1"/>
</dbReference>
<feature type="compositionally biased region" description="Polar residues" evidence="4">
    <location>
        <begin position="1"/>
        <end position="11"/>
    </location>
</feature>
<evidence type="ECO:0000256" key="4">
    <source>
        <dbReference type="SAM" id="MobiDB-lite"/>
    </source>
</evidence>
<gene>
    <name evidence="7" type="primary">DIAPH3</name>
</gene>
<reference evidence="7" key="1">
    <citation type="submission" date="2018-05" db="EMBL/GenBank/DDBJ databases">
        <authorList>
            <person name="Datahose"/>
        </authorList>
    </citation>
    <scope>NUCLEOTIDE SEQUENCE</scope>
</reference>
<evidence type="ECO:0000313" key="7">
    <source>
        <dbReference type="Ensembl" id="ENSACLP00000034892.2"/>
    </source>
</evidence>
<dbReference type="PANTHER" id="PTHR45691:SF9">
    <property type="entry name" value="PROTEIN DIAPHANOUS HOMOLOG 3"/>
    <property type="match status" value="1"/>
</dbReference>
<dbReference type="InterPro" id="IPR010473">
    <property type="entry name" value="GTPase-bd"/>
</dbReference>
<feature type="coiled-coil region" evidence="3">
    <location>
        <begin position="496"/>
        <end position="523"/>
    </location>
</feature>
<dbReference type="PROSITE" id="PS51232">
    <property type="entry name" value="GBD_FH3"/>
    <property type="match status" value="1"/>
</dbReference>